<dbReference type="SUPFAM" id="SSF90123">
    <property type="entry name" value="ABC transporter transmembrane region"/>
    <property type="match status" value="1"/>
</dbReference>
<dbReference type="InterPro" id="IPR003593">
    <property type="entry name" value="AAA+_ATPase"/>
</dbReference>
<dbReference type="HOGENOM" id="CLU_000604_95_3_9"/>
<dbReference type="InterPro" id="IPR017871">
    <property type="entry name" value="ABC_transporter-like_CS"/>
</dbReference>
<evidence type="ECO:0000256" key="4">
    <source>
        <dbReference type="ARBA" id="ARBA00022692"/>
    </source>
</evidence>
<dbReference type="Gene3D" id="1.20.1560.10">
    <property type="entry name" value="ABC transporter type 1, transmembrane domain"/>
    <property type="match status" value="1"/>
</dbReference>
<keyword evidence="6" id="KW-0378">Hydrolase</keyword>
<evidence type="ECO:0000256" key="7">
    <source>
        <dbReference type="ARBA" id="ARBA00022840"/>
    </source>
</evidence>
<keyword evidence="10 12" id="KW-0472">Membrane</keyword>
<feature type="transmembrane region" description="Helical" evidence="12">
    <location>
        <begin position="203"/>
        <end position="230"/>
    </location>
</feature>
<dbReference type="PANTHER" id="PTHR24221:SF654">
    <property type="entry name" value="ATP-BINDING CASSETTE SUB-FAMILY B MEMBER 6"/>
    <property type="match status" value="1"/>
</dbReference>
<proteinExistence type="predicted"/>
<evidence type="ECO:0000259" key="15">
    <source>
        <dbReference type="PROSITE" id="PS50990"/>
    </source>
</evidence>
<feature type="transmembrane region" description="Helical" evidence="12">
    <location>
        <begin position="164"/>
        <end position="183"/>
    </location>
</feature>
<sequence length="721" mass="78775">MEVERAMNRIAKVPVVMQMEATECGAACLAMVLAHHGKWLPLEQVRLACGVGRDGSNAGNLLKAARSYGLKAQGYRCSLSGVRNMTFPLIIHWNFNHFVVLCGFRKRTAVICDPGRGRVEVPLQEFDEAFTGVAMAFEKTKSFTPAGRPRSVLAFVRSRLRGTLAPMICVVAISLLASLSGLVSPLFSRVFLDEILSGKNPRWLPLFLMALGALVVFQTIVSILQAVYLLKLRGKLAVSANARFMWHVLRLPVEFFSQRYAGDIAQRQQSNEMIAETLISQLGPLALNLGVMAFYFCLMIRYSPLLTAIGLTAVVCNLLITQYTSRRRTNLFRLRMRDAGKLASATVSGIEMIETIKASGAENGFFQRWSGLNASVNGADVDAAQLESGSGALLQALSGLAGIAVLLLGAALILYGRFTAGMLLAFQSFLTSFMAPAGSLLSLGQQMQEMRVSMERVEDVESYSPDVEAPAAQTPAPEGLEKLLGGLELDGVTFGYSRLAPPLIENFSLSLRPGGSVAFVGASGCGKSTLAKLISGLYQPWSGEIRYDGRLRHEIPRPVFTGSLAVVDQDITLFEDSIADNIRMWDRSIEDFEIILAARDAQIHEDIVARENGYNAVLCENGKNFSGGQCQRLEIARVLAQDPTVVILDEATSALDAKTEYEVIRSIRERGITCILVAHRLSTIRGCDEIIVLEDGRVVERGTHDELYAKNGVYTRLISME</sequence>
<evidence type="ECO:0000256" key="8">
    <source>
        <dbReference type="ARBA" id="ARBA00022927"/>
    </source>
</evidence>
<dbReference type="InterPro" id="IPR011527">
    <property type="entry name" value="ABC1_TM_dom"/>
</dbReference>
<dbReference type="GO" id="GO:0043213">
    <property type="term" value="P:bacteriocin transport"/>
    <property type="evidence" value="ECO:0007669"/>
    <property type="project" value="UniProtKB-KW"/>
</dbReference>
<dbReference type="InterPro" id="IPR003439">
    <property type="entry name" value="ABC_transporter-like_ATP-bd"/>
</dbReference>
<name>B0P7Q9_9FIRM</name>
<dbReference type="Gene3D" id="3.90.70.10">
    <property type="entry name" value="Cysteine proteinases"/>
    <property type="match status" value="1"/>
</dbReference>
<dbReference type="Proteomes" id="UP000003803">
    <property type="component" value="Unassembled WGS sequence"/>
</dbReference>
<dbReference type="STRING" id="169435.ERS852551_01601"/>
<evidence type="ECO:0000256" key="3">
    <source>
        <dbReference type="ARBA" id="ARBA00022475"/>
    </source>
</evidence>
<reference evidence="16" key="2">
    <citation type="submission" date="2013-09" db="EMBL/GenBank/DDBJ databases">
        <title>Draft genome sequence of Anaerotruncus colihominis(DSM 17241).</title>
        <authorList>
            <person name="Sudarsanam P."/>
            <person name="Ley R."/>
            <person name="Guruge J."/>
            <person name="Turnbaugh P.J."/>
            <person name="Mahowald M."/>
            <person name="Liep D."/>
            <person name="Gordon J."/>
        </authorList>
    </citation>
    <scope>NUCLEOTIDE SEQUENCE</scope>
    <source>
        <strain evidence="16">DSM 17241</strain>
    </source>
</reference>
<feature type="domain" description="Peptidase C39" evidence="15">
    <location>
        <begin position="18"/>
        <end position="137"/>
    </location>
</feature>
<keyword evidence="17" id="KW-1185">Reference proteome</keyword>
<comment type="subcellular location">
    <subcellularLocation>
        <location evidence="1">Cell membrane</location>
        <topology evidence="1">Multi-pass membrane protein</topology>
    </subcellularLocation>
</comment>
<dbReference type="InterPro" id="IPR005074">
    <property type="entry name" value="Peptidase_C39"/>
</dbReference>
<organism evidence="16 17">
    <name type="scientific">Anaerotruncus colihominis DSM 17241</name>
    <dbReference type="NCBI Taxonomy" id="445972"/>
    <lineage>
        <taxon>Bacteria</taxon>
        <taxon>Bacillati</taxon>
        <taxon>Bacillota</taxon>
        <taxon>Clostridia</taxon>
        <taxon>Eubacteriales</taxon>
        <taxon>Oscillospiraceae</taxon>
        <taxon>Anaerotruncus</taxon>
    </lineage>
</organism>
<feature type="transmembrane region" description="Helical" evidence="12">
    <location>
        <begin position="421"/>
        <end position="444"/>
    </location>
</feature>
<dbReference type="Pfam" id="PF03412">
    <property type="entry name" value="Peptidase_C39"/>
    <property type="match status" value="1"/>
</dbReference>
<reference evidence="16" key="1">
    <citation type="submission" date="2007-11" db="EMBL/GenBank/DDBJ databases">
        <authorList>
            <person name="Fulton L."/>
            <person name="Clifton S."/>
            <person name="Fulton B."/>
            <person name="Xu J."/>
            <person name="Minx P."/>
            <person name="Pepin K.H."/>
            <person name="Johnson M."/>
            <person name="Thiruvilangam P."/>
            <person name="Bhonagiri V."/>
            <person name="Nash W.E."/>
            <person name="Mardis E.R."/>
            <person name="Wilson R.K."/>
        </authorList>
    </citation>
    <scope>NUCLEOTIDE SEQUENCE [LARGE SCALE GENOMIC DNA]</scope>
    <source>
        <strain evidence="16">DSM 17241</strain>
    </source>
</reference>
<dbReference type="PROSITE" id="PS00211">
    <property type="entry name" value="ABC_TRANSPORTER_1"/>
    <property type="match status" value="1"/>
</dbReference>
<gene>
    <name evidence="16" type="ORF">ANACOL_00798</name>
</gene>
<dbReference type="GO" id="GO:0008234">
    <property type="term" value="F:cysteine-type peptidase activity"/>
    <property type="evidence" value="ECO:0007669"/>
    <property type="project" value="UniProtKB-KW"/>
</dbReference>
<accession>B0P7Q9</accession>
<feature type="transmembrane region" description="Helical" evidence="12">
    <location>
        <begin position="302"/>
        <end position="320"/>
    </location>
</feature>
<dbReference type="InterPro" id="IPR039421">
    <property type="entry name" value="Type_1_exporter"/>
</dbReference>
<evidence type="ECO:0000256" key="1">
    <source>
        <dbReference type="ARBA" id="ARBA00004651"/>
    </source>
</evidence>
<evidence type="ECO:0000256" key="9">
    <source>
        <dbReference type="ARBA" id="ARBA00022989"/>
    </source>
</evidence>
<dbReference type="Pfam" id="PF00664">
    <property type="entry name" value="ABC_membrane"/>
    <property type="match status" value="1"/>
</dbReference>
<dbReference type="PROSITE" id="PS50893">
    <property type="entry name" value="ABC_TRANSPORTER_2"/>
    <property type="match status" value="1"/>
</dbReference>
<evidence type="ECO:0000256" key="6">
    <source>
        <dbReference type="ARBA" id="ARBA00022807"/>
    </source>
</evidence>
<keyword evidence="6" id="KW-0645">Protease</keyword>
<dbReference type="GO" id="GO:0015031">
    <property type="term" value="P:protein transport"/>
    <property type="evidence" value="ECO:0007669"/>
    <property type="project" value="UniProtKB-KW"/>
</dbReference>
<feature type="transmembrane region" description="Helical" evidence="12">
    <location>
        <begin position="392"/>
        <end position="415"/>
    </location>
</feature>
<dbReference type="InterPro" id="IPR027417">
    <property type="entry name" value="P-loop_NTPase"/>
</dbReference>
<dbReference type="PANTHER" id="PTHR24221">
    <property type="entry name" value="ATP-BINDING CASSETTE SUB-FAMILY B"/>
    <property type="match status" value="1"/>
</dbReference>
<keyword evidence="6" id="KW-0788">Thiol protease</keyword>
<dbReference type="CDD" id="cd18569">
    <property type="entry name" value="ABC_6TM_NHLM_bacteriocin"/>
    <property type="match status" value="1"/>
</dbReference>
<keyword evidence="5" id="KW-0547">Nucleotide-binding</keyword>
<dbReference type="eggNOG" id="COG2274">
    <property type="taxonomic scope" value="Bacteria"/>
</dbReference>
<dbReference type="InterPro" id="IPR022514">
    <property type="entry name" value="NHPM_micro_ABC1"/>
</dbReference>
<keyword evidence="7" id="KW-0067">ATP-binding</keyword>
<dbReference type="GO" id="GO:0016887">
    <property type="term" value="F:ATP hydrolysis activity"/>
    <property type="evidence" value="ECO:0007669"/>
    <property type="project" value="InterPro"/>
</dbReference>
<evidence type="ECO:0000256" key="11">
    <source>
        <dbReference type="ARBA" id="ARBA00043264"/>
    </source>
</evidence>
<dbReference type="GO" id="GO:0005886">
    <property type="term" value="C:plasma membrane"/>
    <property type="evidence" value="ECO:0007669"/>
    <property type="project" value="UniProtKB-SubCell"/>
</dbReference>
<keyword evidence="11" id="KW-0080">Bacteriocin transport</keyword>
<dbReference type="GO" id="GO:0034040">
    <property type="term" value="F:ATPase-coupled lipid transmembrane transporter activity"/>
    <property type="evidence" value="ECO:0007669"/>
    <property type="project" value="TreeGrafter"/>
</dbReference>
<dbReference type="GO" id="GO:0140359">
    <property type="term" value="F:ABC-type transporter activity"/>
    <property type="evidence" value="ECO:0007669"/>
    <property type="project" value="InterPro"/>
</dbReference>
<dbReference type="SMART" id="SM00382">
    <property type="entry name" value="AAA"/>
    <property type="match status" value="1"/>
</dbReference>
<evidence type="ECO:0000313" key="16">
    <source>
        <dbReference type="EMBL" id="EDS12562.1"/>
    </source>
</evidence>
<keyword evidence="8" id="KW-0653">Protein transport</keyword>
<feature type="domain" description="ABC transporter" evidence="13">
    <location>
        <begin position="487"/>
        <end position="720"/>
    </location>
</feature>
<dbReference type="SUPFAM" id="SSF52540">
    <property type="entry name" value="P-loop containing nucleoside triphosphate hydrolases"/>
    <property type="match status" value="1"/>
</dbReference>
<evidence type="ECO:0000259" key="14">
    <source>
        <dbReference type="PROSITE" id="PS50929"/>
    </source>
</evidence>
<dbReference type="PROSITE" id="PS50929">
    <property type="entry name" value="ABC_TM1F"/>
    <property type="match status" value="1"/>
</dbReference>
<dbReference type="EMBL" id="ABGD02000006">
    <property type="protein sequence ID" value="EDS12562.1"/>
    <property type="molecule type" value="Genomic_DNA"/>
</dbReference>
<dbReference type="Gene3D" id="3.40.50.300">
    <property type="entry name" value="P-loop containing nucleotide triphosphate hydrolases"/>
    <property type="match status" value="1"/>
</dbReference>
<dbReference type="InterPro" id="IPR036640">
    <property type="entry name" value="ABC1_TM_sf"/>
</dbReference>
<protein>
    <submittedName>
        <fullName evidence="16">NHLP bacteriocin system ABC transporter, peptidase/ATP-binding protein</fullName>
    </submittedName>
</protein>
<keyword evidence="3" id="KW-1003">Cell membrane</keyword>
<keyword evidence="9 12" id="KW-1133">Transmembrane helix</keyword>
<dbReference type="GO" id="GO:0005524">
    <property type="term" value="F:ATP binding"/>
    <property type="evidence" value="ECO:0007669"/>
    <property type="project" value="UniProtKB-KW"/>
</dbReference>
<dbReference type="MEROPS" id="C39.005"/>
<keyword evidence="4 12" id="KW-0812">Transmembrane</keyword>
<evidence type="ECO:0000256" key="5">
    <source>
        <dbReference type="ARBA" id="ARBA00022741"/>
    </source>
</evidence>
<dbReference type="Pfam" id="PF00005">
    <property type="entry name" value="ABC_tran"/>
    <property type="match status" value="1"/>
</dbReference>
<feature type="domain" description="ABC transmembrane type-1" evidence="14">
    <location>
        <begin position="170"/>
        <end position="449"/>
    </location>
</feature>
<dbReference type="GO" id="GO:0006508">
    <property type="term" value="P:proteolysis"/>
    <property type="evidence" value="ECO:0007669"/>
    <property type="project" value="InterPro"/>
</dbReference>
<dbReference type="FunFam" id="3.40.50.300:FF:000299">
    <property type="entry name" value="ABC transporter ATP-binding protein/permease"/>
    <property type="match status" value="1"/>
</dbReference>
<evidence type="ECO:0000256" key="12">
    <source>
        <dbReference type="SAM" id="Phobius"/>
    </source>
</evidence>
<evidence type="ECO:0000256" key="2">
    <source>
        <dbReference type="ARBA" id="ARBA00022448"/>
    </source>
</evidence>
<dbReference type="AlphaFoldDB" id="B0P7Q9"/>
<comment type="caution">
    <text evidence="16">The sequence shown here is derived from an EMBL/GenBank/DDBJ whole genome shotgun (WGS) entry which is preliminary data.</text>
</comment>
<evidence type="ECO:0000259" key="13">
    <source>
        <dbReference type="PROSITE" id="PS50893"/>
    </source>
</evidence>
<keyword evidence="2" id="KW-0813">Transport</keyword>
<evidence type="ECO:0000256" key="10">
    <source>
        <dbReference type="ARBA" id="ARBA00023136"/>
    </source>
</evidence>
<evidence type="ECO:0000313" key="17">
    <source>
        <dbReference type="Proteomes" id="UP000003803"/>
    </source>
</evidence>
<dbReference type="NCBIfam" id="TIGR03796">
    <property type="entry name" value="NHLM_micro_ABC1"/>
    <property type="match status" value="1"/>
</dbReference>
<dbReference type="PROSITE" id="PS50990">
    <property type="entry name" value="PEPTIDASE_C39"/>
    <property type="match status" value="1"/>
</dbReference>